<dbReference type="EMBL" id="AP014809">
    <property type="protein sequence ID" value="BAU90601.1"/>
    <property type="molecule type" value="Genomic_DNA"/>
</dbReference>
<dbReference type="Proteomes" id="UP000218288">
    <property type="component" value="Chromosome"/>
</dbReference>
<name>A0A160PFS9_9HYPH</name>
<dbReference type="RefSeq" id="WP_096484917.1">
    <property type="nucleotide sequence ID" value="NZ_AP014809.1"/>
</dbReference>
<evidence type="ECO:0000313" key="2">
    <source>
        <dbReference type="Proteomes" id="UP000218288"/>
    </source>
</evidence>
<sequence length="140" mass="15777">MSQPPRVPLTPEQIQAAVDRLDPSRQLLRQMLIETGELSFGPRWQAPMAEALSKAAGRRVSPQQVHNLIIAQRRFPNAMIEPLRAAGLELTASLRLRADRLKAIWDSDPHALEMAAEEKREIDKDMMTLADLSPYSRKEG</sequence>
<proteinExistence type="predicted"/>
<protein>
    <submittedName>
        <fullName evidence="1">Uncharacterized protein</fullName>
    </submittedName>
</protein>
<dbReference type="AlphaFoldDB" id="A0A160PFS9"/>
<accession>A0A160PFS9</accession>
<gene>
    <name evidence="1" type="ORF">MPPM_1996</name>
</gene>
<reference evidence="1 2" key="1">
    <citation type="journal article" date="2016" name="Genome Announc.">
        <title>Complete Genome Sequence of Methylobacterium populi P-1M, Isolated from Pink-Pigmented Household Biofilm.</title>
        <authorList>
            <person name="Morohoshi T."/>
            <person name="Ikeda T."/>
        </authorList>
    </citation>
    <scope>NUCLEOTIDE SEQUENCE [LARGE SCALE GENOMIC DNA]</scope>
    <source>
        <strain evidence="1 2">P-1M</strain>
    </source>
</reference>
<dbReference type="OrthoDB" id="8021286at2"/>
<organism evidence="1 2">
    <name type="scientific">Methylorubrum populi</name>
    <dbReference type="NCBI Taxonomy" id="223967"/>
    <lineage>
        <taxon>Bacteria</taxon>
        <taxon>Pseudomonadati</taxon>
        <taxon>Pseudomonadota</taxon>
        <taxon>Alphaproteobacteria</taxon>
        <taxon>Hyphomicrobiales</taxon>
        <taxon>Methylobacteriaceae</taxon>
        <taxon>Methylorubrum</taxon>
    </lineage>
</organism>
<evidence type="ECO:0000313" key="1">
    <source>
        <dbReference type="EMBL" id="BAU90601.1"/>
    </source>
</evidence>